<dbReference type="GO" id="GO:0016757">
    <property type="term" value="F:glycosyltransferase activity"/>
    <property type="evidence" value="ECO:0007669"/>
    <property type="project" value="UniProtKB-KW"/>
</dbReference>
<keyword evidence="11" id="KW-0812">Transmembrane</keyword>
<dbReference type="GO" id="GO:0005886">
    <property type="term" value="C:plasma membrane"/>
    <property type="evidence" value="ECO:0007669"/>
    <property type="project" value="UniProtKB-SubCell"/>
</dbReference>
<dbReference type="AlphaFoldDB" id="A0A2A5IT33"/>
<reference evidence="13 14" key="1">
    <citation type="submission" date="2017-06" db="EMBL/GenBank/DDBJ databases">
        <title>Draft Genome Sequence of Bacillus sp Strain 36R Isolated from saline sediment at Atanasia, Sonora, Mexico.</title>
        <authorList>
            <person name="Sanchez Diaz R."/>
            <person name="Quiroz Macias M.E."/>
            <person name="Ibarra Gamez J.C."/>
            <person name="Enciso Ibarra J."/>
            <person name="Gomez Gil B."/>
            <person name="Galaviz Silva L."/>
        </authorList>
    </citation>
    <scope>NUCLEOTIDE SEQUENCE [LARGE SCALE GENOMIC DNA]</scope>
    <source>
        <strain evidence="13 14">36R_ATNSAL</strain>
    </source>
</reference>
<name>A0A2A5IT33_BACPU</name>
<evidence type="ECO:0000256" key="4">
    <source>
        <dbReference type="ARBA" id="ARBA00022679"/>
    </source>
</evidence>
<dbReference type="SUPFAM" id="SSF53448">
    <property type="entry name" value="Nucleotide-diphospho-sugar transferases"/>
    <property type="match status" value="1"/>
</dbReference>
<comment type="function">
    <text evidence="7">Catalyzes the glycosylation of 4,4'-diaponeurosporenoate, i.e. the esterification of glucose at the C1'' position with the carboxyl group of 4,4'-diaponeurosporenic acid, to form glycosyl-4,4'-diaponeurosporenoate. This is a step in the biosynthesis of staphyloxanthin, an orange pigment present in most staphylococci strains.</text>
</comment>
<dbReference type="EMBL" id="NKHG01000097">
    <property type="protein sequence ID" value="PCK20393.1"/>
    <property type="molecule type" value="Genomic_DNA"/>
</dbReference>
<evidence type="ECO:0000256" key="9">
    <source>
        <dbReference type="ARBA" id="ARBA00038120"/>
    </source>
</evidence>
<evidence type="ECO:0000256" key="3">
    <source>
        <dbReference type="ARBA" id="ARBA00022676"/>
    </source>
</evidence>
<feature type="transmembrane region" description="Helical" evidence="11">
    <location>
        <begin position="341"/>
        <end position="362"/>
    </location>
</feature>
<evidence type="ECO:0000259" key="12">
    <source>
        <dbReference type="Pfam" id="PF00535"/>
    </source>
</evidence>
<dbReference type="PANTHER" id="PTHR43646">
    <property type="entry name" value="GLYCOSYLTRANSFERASE"/>
    <property type="match status" value="1"/>
</dbReference>
<evidence type="ECO:0000313" key="14">
    <source>
        <dbReference type="Proteomes" id="UP000228754"/>
    </source>
</evidence>
<comment type="pathway">
    <text evidence="8">Carotenoid biosynthesis; staphyloxanthin biosynthesis; staphyloxanthin from farnesyl diphosphate: step 4/5.</text>
</comment>
<keyword evidence="2" id="KW-1003">Cell membrane</keyword>
<dbReference type="GO" id="GO:0016117">
    <property type="term" value="P:carotenoid biosynthetic process"/>
    <property type="evidence" value="ECO:0007669"/>
    <property type="project" value="UniProtKB-KW"/>
</dbReference>
<dbReference type="Gene3D" id="3.90.550.10">
    <property type="entry name" value="Spore Coat Polysaccharide Biosynthesis Protein SpsA, Chain A"/>
    <property type="match status" value="1"/>
</dbReference>
<evidence type="ECO:0000256" key="7">
    <source>
        <dbReference type="ARBA" id="ARBA00037281"/>
    </source>
</evidence>
<gene>
    <name evidence="13" type="ORF">CEY02_13530</name>
</gene>
<evidence type="ECO:0000256" key="8">
    <source>
        <dbReference type="ARBA" id="ARBA00037904"/>
    </source>
</evidence>
<keyword evidence="4 13" id="KW-0808">Transferase</keyword>
<comment type="subcellular location">
    <subcellularLocation>
        <location evidence="1">Cell membrane</location>
    </subcellularLocation>
</comment>
<feature type="transmembrane region" description="Helical" evidence="11">
    <location>
        <begin position="309"/>
        <end position="329"/>
    </location>
</feature>
<evidence type="ECO:0000256" key="10">
    <source>
        <dbReference type="ARBA" id="ARBA00040345"/>
    </source>
</evidence>
<dbReference type="Proteomes" id="UP000228754">
    <property type="component" value="Unassembled WGS sequence"/>
</dbReference>
<protein>
    <recommendedName>
        <fullName evidence="10">4,4'-diaponeurosporenoate glycosyltransferase</fullName>
    </recommendedName>
</protein>
<keyword evidence="6 11" id="KW-0472">Membrane</keyword>
<keyword evidence="11" id="KW-1133">Transmembrane helix</keyword>
<evidence type="ECO:0000256" key="2">
    <source>
        <dbReference type="ARBA" id="ARBA00022475"/>
    </source>
</evidence>
<feature type="domain" description="Glycosyltransferase 2-like" evidence="12">
    <location>
        <begin position="43"/>
        <end position="164"/>
    </location>
</feature>
<comment type="similarity">
    <text evidence="9">Belongs to the glycosyltransferase 2 family. CrtQ subfamily.</text>
</comment>
<proteinExistence type="inferred from homology"/>
<keyword evidence="3" id="KW-0328">Glycosyltransferase</keyword>
<sequence length="375" mass="42195">MALLLTVISVLLLFQFIFTVWNMKQFPVLKQASLSPDELISLSILIPARNEEERLEACLQSIVDQRFYPKELIVLDDHSTDQTRAIVERFAEKYPWIHVQSGQALKRGWLGKSYACSQLAEAASSDWLLFLDADVRLKCGAIEAVYKQLSTQKTGMLSGFPEQKTGTLFEHLVVPMMMFTIGCHLPVKWVRKSSNPVFAAAHGGFIAIEKNCYHAIGGHEVIKDSLVDDMALAKRVKEKGFPFTLASIHPFVYMRMYESGQEVWEGYRKNLFPGVNRNIGLLSVFFCLYTVLYLVPVICFMIALVQLDVLNLCLAILCYGLGVSIKAAIDIENGRTSAMAFLLPVSILSLIAIGFASMKIGLKKEGYEWKGRRYE</sequence>
<evidence type="ECO:0000256" key="11">
    <source>
        <dbReference type="SAM" id="Phobius"/>
    </source>
</evidence>
<dbReference type="InterPro" id="IPR029044">
    <property type="entry name" value="Nucleotide-diphossugar_trans"/>
</dbReference>
<dbReference type="InterPro" id="IPR001173">
    <property type="entry name" value="Glyco_trans_2-like"/>
</dbReference>
<organism evidence="13 14">
    <name type="scientific">Bacillus pumilus</name>
    <name type="common">Bacillus mesentericus</name>
    <dbReference type="NCBI Taxonomy" id="1408"/>
    <lineage>
        <taxon>Bacteria</taxon>
        <taxon>Bacillati</taxon>
        <taxon>Bacillota</taxon>
        <taxon>Bacilli</taxon>
        <taxon>Bacillales</taxon>
        <taxon>Bacillaceae</taxon>
        <taxon>Bacillus</taxon>
    </lineage>
</organism>
<dbReference type="Pfam" id="PF00535">
    <property type="entry name" value="Glycos_transf_2"/>
    <property type="match status" value="1"/>
</dbReference>
<keyword evidence="5" id="KW-0125">Carotenoid biosynthesis</keyword>
<comment type="caution">
    <text evidence="13">The sequence shown here is derived from an EMBL/GenBank/DDBJ whole genome shotgun (WGS) entry which is preliminary data.</text>
</comment>
<accession>A0A2A5IT33</accession>
<evidence type="ECO:0000256" key="6">
    <source>
        <dbReference type="ARBA" id="ARBA00023136"/>
    </source>
</evidence>
<evidence type="ECO:0000256" key="1">
    <source>
        <dbReference type="ARBA" id="ARBA00004236"/>
    </source>
</evidence>
<feature type="transmembrane region" description="Helical" evidence="11">
    <location>
        <begin position="279"/>
        <end position="302"/>
    </location>
</feature>
<evidence type="ECO:0000313" key="13">
    <source>
        <dbReference type="EMBL" id="PCK20393.1"/>
    </source>
</evidence>
<dbReference type="OrthoDB" id="9800276at2"/>
<evidence type="ECO:0000256" key="5">
    <source>
        <dbReference type="ARBA" id="ARBA00022746"/>
    </source>
</evidence>
<dbReference type="PANTHER" id="PTHR43646:SF2">
    <property type="entry name" value="GLYCOSYLTRANSFERASE 2-LIKE DOMAIN-CONTAINING PROTEIN"/>
    <property type="match status" value="1"/>
</dbReference>